<feature type="compositionally biased region" description="Polar residues" evidence="1">
    <location>
        <begin position="549"/>
        <end position="563"/>
    </location>
</feature>
<dbReference type="EMBL" id="GBHO01029060">
    <property type="protein sequence ID" value="JAG14544.1"/>
    <property type="molecule type" value="Transcribed_RNA"/>
</dbReference>
<proteinExistence type="predicted"/>
<dbReference type="EMBL" id="GBHO01013577">
    <property type="protein sequence ID" value="JAG30027.1"/>
    <property type="molecule type" value="Transcribed_RNA"/>
</dbReference>
<feature type="compositionally biased region" description="Basic and acidic residues" evidence="1">
    <location>
        <begin position="220"/>
        <end position="229"/>
    </location>
</feature>
<reference evidence="3" key="2">
    <citation type="submission" date="2014-07" db="EMBL/GenBank/DDBJ databases">
        <authorList>
            <person name="Hull J."/>
        </authorList>
    </citation>
    <scope>NUCLEOTIDE SEQUENCE</scope>
</reference>
<evidence type="ECO:0000256" key="1">
    <source>
        <dbReference type="SAM" id="MobiDB-lite"/>
    </source>
</evidence>
<accession>A0A0A9YAB9</accession>
<evidence type="ECO:0000313" key="2">
    <source>
        <dbReference type="EMBL" id="JAG14544.1"/>
    </source>
</evidence>
<feature type="region of interest" description="Disordered" evidence="1">
    <location>
        <begin position="215"/>
        <end position="252"/>
    </location>
</feature>
<organism evidence="3">
    <name type="scientific">Lygus hesperus</name>
    <name type="common">Western plant bug</name>
    <dbReference type="NCBI Taxonomy" id="30085"/>
    <lineage>
        <taxon>Eukaryota</taxon>
        <taxon>Metazoa</taxon>
        <taxon>Ecdysozoa</taxon>
        <taxon>Arthropoda</taxon>
        <taxon>Hexapoda</taxon>
        <taxon>Insecta</taxon>
        <taxon>Pterygota</taxon>
        <taxon>Neoptera</taxon>
        <taxon>Paraneoptera</taxon>
        <taxon>Hemiptera</taxon>
        <taxon>Heteroptera</taxon>
        <taxon>Panheteroptera</taxon>
        <taxon>Cimicomorpha</taxon>
        <taxon>Miridae</taxon>
        <taxon>Mirini</taxon>
        <taxon>Lygus</taxon>
    </lineage>
</organism>
<sequence>MQEILEMLLMNHNPAMVAVHSLPCLHAVVSGSVELLKPDGYDELWLDCSPRGGDIDLLVDGGAGSWARVTVEFANVHSIKCTHCTWKRGPEEIDCCQLLIEVQPPVSIPFETPVSFSELLVVLKKDLKFQELEDGFLKTIYACYYEPNRSISTPWNKTGRGTSLITSSSSRKTTLANATLSSIEKDRSNVTFGSSPSAVNRPVFATASAQNHITTSTPLKNKDMGEIDVKRKKVKKSEESGQLHSHTEDEPVSISIKPRTSVSDRVTLTVHRDIVKTDPCKQTIPNSLRAPLQVDESNVAHSMESNEISFKKTTEEVTHHQTSPSNGHAEVSVNSLESKMAERKTSYEESLINHSTQHTAMEVIDLISPVSEGSGIGVPRMNYGSFLIPEIPPIQSVFGAHHSSLVDFKSLHPPQPVSNSSKLEIHPSSLPFKKKFFGKFRKPLTDVTDSEASLSSCSTKVSKRHFSGIVKVRSPTLNPVVKPSGTRKTGERPMDPFNFVDDNEPGGNENFEDKQDEFRTPTARVRRKRKLFTPGKDDVLHPDDRDSPMNPSNRKSQLPSTSNRRPKRGNCVLDFSMDGSKRKKKTGRKTCVNQKDEENGIRKSLRTRKKVNYKVDSEVESESECDMEPHKLKVEAKLSEASWCRKVEPLRSEGVAMSPPTPSCSAPRLPSDDAECVALSPPRVPVDVAELEPLQISPPPQIDMVVLSSPVKPVIPKKRRKGKNEANSDRPEKKSLQKNPVPCLSNTESVPSTVVSDVVVSETRKTDKFSPPSNMPTFSSVATAETKKVLPTENILRNPIVMGSQALELNDLCDGLHVEADKQSEEKTLTCPAMVPQGMDTPKQIGGTSISVESSSTQIGDSRMHGIIDTICHNIWSQVKTYVNGVKSDNTDAVESIEVNMRTILETQKQVMKTIQDEIMNIARSAANAQSAYEKALASFEVAHDMMKVIESIHRESSVAASVRKNDPRSFSQLRQQIVKLMNETMCSLEK</sequence>
<protein>
    <submittedName>
        <fullName evidence="3">Uncharacterized protein</fullName>
    </submittedName>
</protein>
<gene>
    <name evidence="2" type="ORF">CM83_64277</name>
    <name evidence="3" type="ORF">CM83_64284</name>
</gene>
<feature type="region of interest" description="Disordered" evidence="1">
    <location>
        <begin position="476"/>
        <end position="598"/>
    </location>
</feature>
<evidence type="ECO:0000313" key="3">
    <source>
        <dbReference type="EMBL" id="JAG30027.1"/>
    </source>
</evidence>
<dbReference type="AlphaFoldDB" id="A0A0A9YAB9"/>
<name>A0A0A9YAB9_LYGHE</name>
<reference evidence="3" key="1">
    <citation type="journal article" date="2014" name="PLoS ONE">
        <title>Transcriptome-Based Identification of ABC Transporters in the Western Tarnished Plant Bug Lygus hesperus.</title>
        <authorList>
            <person name="Hull J.J."/>
            <person name="Chaney K."/>
            <person name="Geib S.M."/>
            <person name="Fabrick J.A."/>
            <person name="Brent C.S."/>
            <person name="Walsh D."/>
            <person name="Lavine L.C."/>
        </authorList>
    </citation>
    <scope>NUCLEOTIDE SEQUENCE</scope>
</reference>
<feature type="compositionally biased region" description="Basic and acidic residues" evidence="1">
    <location>
        <begin position="236"/>
        <end position="249"/>
    </location>
</feature>
<feature type="region of interest" description="Disordered" evidence="1">
    <location>
        <begin position="713"/>
        <end position="748"/>
    </location>
</feature>
<feature type="compositionally biased region" description="Basic and acidic residues" evidence="1">
    <location>
        <begin position="723"/>
        <end position="735"/>
    </location>
</feature>
<feature type="compositionally biased region" description="Basic and acidic residues" evidence="1">
    <location>
        <begin position="535"/>
        <end position="547"/>
    </location>
</feature>